<evidence type="ECO:0000259" key="3">
    <source>
        <dbReference type="SMART" id="SM00560"/>
    </source>
</evidence>
<dbReference type="InterPro" id="IPR013320">
    <property type="entry name" value="ConA-like_dom_sf"/>
</dbReference>
<keyword evidence="1" id="KW-0732">Signal</keyword>
<feature type="domain" description="LamG-like jellyroll fold" evidence="3">
    <location>
        <begin position="121"/>
        <end position="263"/>
    </location>
</feature>
<gene>
    <name evidence="4" type="ORF">COT94_02990</name>
</gene>
<dbReference type="Gene3D" id="2.60.120.200">
    <property type="match status" value="1"/>
</dbReference>
<reference evidence="5" key="1">
    <citation type="submission" date="2017-09" db="EMBL/GenBank/DDBJ databases">
        <title>Depth-based differentiation of microbial function through sediment-hosted aquifers and enrichment of novel symbionts in the deep terrestrial subsurface.</title>
        <authorList>
            <person name="Probst A.J."/>
            <person name="Ladd B."/>
            <person name="Jarett J.K."/>
            <person name="Geller-Mcgrath D.E."/>
            <person name="Sieber C.M.K."/>
            <person name="Emerson J.B."/>
            <person name="Anantharaman K."/>
            <person name="Thomas B.C."/>
            <person name="Malmstrom R."/>
            <person name="Stieglmeier M."/>
            <person name="Klingl A."/>
            <person name="Woyke T."/>
            <person name="Ryan C.M."/>
            <person name="Banfield J.F."/>
        </authorList>
    </citation>
    <scope>NUCLEOTIDE SEQUENCE [LARGE SCALE GENOMIC DNA]</scope>
</reference>
<sequence length="274" mass="28915">TPRAEGACADLDYQYSAGNDNYSLIGCLSKAVGDVPAGARKIEKSGQARDLGPTNGLVGWWMLDGINGTKDLSGNGVNGSILGGAGAVVTSTGRFGEANGAYSFDGSSGFVNTTNSLAKEGDLTMSCWFNAANLNGYPYIFNAGIGGTTYTGAGFILYPNGQINFNWRYGTAGVAAGNSVFSTTLVELDAWYQVVATVVAGNPATVKLYMNGDYEKQSTDTEFNLVRSAGPVWTIGKYWGSNTNYFNGKINECRLYNRALSGDEVSALYEATKP</sequence>
<evidence type="ECO:0000256" key="2">
    <source>
        <dbReference type="ARBA" id="ARBA00023157"/>
    </source>
</evidence>
<protein>
    <recommendedName>
        <fullName evidence="3">LamG-like jellyroll fold domain-containing protein</fullName>
    </recommendedName>
</protein>
<evidence type="ECO:0000256" key="1">
    <source>
        <dbReference type="ARBA" id="ARBA00022729"/>
    </source>
</evidence>
<dbReference type="SUPFAM" id="SSF49899">
    <property type="entry name" value="Concanavalin A-like lectins/glucanases"/>
    <property type="match status" value="1"/>
</dbReference>
<dbReference type="Pfam" id="PF13385">
    <property type="entry name" value="Laminin_G_3"/>
    <property type="match status" value="1"/>
</dbReference>
<name>A0A2M6WT66_9BACT</name>
<dbReference type="Proteomes" id="UP000228533">
    <property type="component" value="Unassembled WGS sequence"/>
</dbReference>
<accession>A0A2M6WT66</accession>
<dbReference type="InterPro" id="IPR006558">
    <property type="entry name" value="LamG-like"/>
</dbReference>
<dbReference type="SMART" id="SM00560">
    <property type="entry name" value="LamGL"/>
    <property type="match status" value="1"/>
</dbReference>
<evidence type="ECO:0000313" key="4">
    <source>
        <dbReference type="EMBL" id="PIT95990.1"/>
    </source>
</evidence>
<dbReference type="AlphaFoldDB" id="A0A2M6WT66"/>
<proteinExistence type="predicted"/>
<evidence type="ECO:0000313" key="5">
    <source>
        <dbReference type="Proteomes" id="UP000228533"/>
    </source>
</evidence>
<feature type="non-terminal residue" evidence="4">
    <location>
        <position position="1"/>
    </location>
</feature>
<keyword evidence="2" id="KW-1015">Disulfide bond</keyword>
<dbReference type="EMBL" id="PFAM01000016">
    <property type="protein sequence ID" value="PIT95990.1"/>
    <property type="molecule type" value="Genomic_DNA"/>
</dbReference>
<comment type="caution">
    <text evidence="4">The sequence shown here is derived from an EMBL/GenBank/DDBJ whole genome shotgun (WGS) entry which is preliminary data.</text>
</comment>
<organism evidence="4 5">
    <name type="scientific">Candidatus Falkowbacteria bacterium CG10_big_fil_rev_8_21_14_0_10_37_14</name>
    <dbReference type="NCBI Taxonomy" id="1974561"/>
    <lineage>
        <taxon>Bacteria</taxon>
        <taxon>Candidatus Falkowiibacteriota</taxon>
    </lineage>
</organism>